<protein>
    <recommendedName>
        <fullName evidence="1">Reverse transcriptase Ty1/copia-type domain-containing protein</fullName>
    </recommendedName>
</protein>
<evidence type="ECO:0000313" key="2">
    <source>
        <dbReference type="EMBL" id="MBW0568639.1"/>
    </source>
</evidence>
<reference evidence="2" key="1">
    <citation type="submission" date="2021-03" db="EMBL/GenBank/DDBJ databases">
        <title>Draft genome sequence of rust myrtle Austropuccinia psidii MF-1, a brazilian biotype.</title>
        <authorList>
            <person name="Quecine M.C."/>
            <person name="Pachon D.M.R."/>
            <person name="Bonatelli M.L."/>
            <person name="Correr F.H."/>
            <person name="Franceschini L.M."/>
            <person name="Leite T.F."/>
            <person name="Margarido G.R.A."/>
            <person name="Almeida C.A."/>
            <person name="Ferrarezi J.A."/>
            <person name="Labate C.A."/>
        </authorList>
    </citation>
    <scope>NUCLEOTIDE SEQUENCE</scope>
    <source>
        <strain evidence="2">MF-1</strain>
    </source>
</reference>
<organism evidence="2 3">
    <name type="scientific">Austropuccinia psidii MF-1</name>
    <dbReference type="NCBI Taxonomy" id="1389203"/>
    <lineage>
        <taxon>Eukaryota</taxon>
        <taxon>Fungi</taxon>
        <taxon>Dikarya</taxon>
        <taxon>Basidiomycota</taxon>
        <taxon>Pucciniomycotina</taxon>
        <taxon>Pucciniomycetes</taxon>
        <taxon>Pucciniales</taxon>
        <taxon>Sphaerophragmiaceae</taxon>
        <taxon>Austropuccinia</taxon>
    </lineage>
</organism>
<dbReference type="EMBL" id="AVOT02083006">
    <property type="protein sequence ID" value="MBW0568639.1"/>
    <property type="molecule type" value="Genomic_DNA"/>
</dbReference>
<proteinExistence type="predicted"/>
<dbReference type="Proteomes" id="UP000765509">
    <property type="component" value="Unassembled WGS sequence"/>
</dbReference>
<dbReference type="Pfam" id="PF07727">
    <property type="entry name" value="RVT_2"/>
    <property type="match status" value="1"/>
</dbReference>
<comment type="caution">
    <text evidence="2">The sequence shown here is derived from an EMBL/GenBank/DDBJ whole genome shotgun (WGS) entry which is preliminary data.</text>
</comment>
<keyword evidence="3" id="KW-1185">Reference proteome</keyword>
<feature type="domain" description="Reverse transcriptase Ty1/copia-type" evidence="1">
    <location>
        <begin position="5"/>
        <end position="100"/>
    </location>
</feature>
<dbReference type="InterPro" id="IPR013103">
    <property type="entry name" value="RVT_2"/>
</dbReference>
<dbReference type="AlphaFoldDB" id="A0A9Q3PNV7"/>
<evidence type="ECO:0000313" key="3">
    <source>
        <dbReference type="Proteomes" id="UP000765509"/>
    </source>
</evidence>
<evidence type="ECO:0000259" key="1">
    <source>
        <dbReference type="Pfam" id="PF07727"/>
    </source>
</evidence>
<sequence>MIDLDVWEEVPIKKDFKLVGTTWVFKTKKDANNQIIQHKARLCAQGFSQTQGKDYSKTLAPTRQLNLLRTLIEYAAAMNIQFEQLDIKRAFLNAALEEEV</sequence>
<dbReference type="OrthoDB" id="3059190at2759"/>
<name>A0A9Q3PNV7_9BASI</name>
<gene>
    <name evidence="2" type="ORF">O181_108354</name>
</gene>
<accession>A0A9Q3PNV7</accession>